<dbReference type="PANTHER" id="PTHR43163">
    <property type="entry name" value="DIPEPTIDE TRANSPORT SYSTEM PERMEASE PROTEIN DPPB-RELATED"/>
    <property type="match status" value="1"/>
</dbReference>
<sequence>MCNMARYTLQRFVYMLITLFIIATATFFLMKLLPGSPLQNQEKLSPEQQQIILEKYGLNDPVPVQYVRYLGNLVKGDLGVSFQYDNRPVTQLIGDRIGPSAQLGFQALVFGTIVGILLGVIAAVRHNTAIDYTATVLAVLGISIPSFVFGGLLQYYVGVKLQWLPVAFWDGFEYTIMPTLALSVFVIASIARFMRTEMLEVLGSDYILTARAKGISGFGVIFKHGLRNAMIPIITILGPMAVNLMTGTLVIEQIFAVPGLGEQFVRSINLNDYPVIMGTTIFYSALFILVIFIVDVLYGLIDPRIRLAGGKK</sequence>
<dbReference type="Proteomes" id="UP000000742">
    <property type="component" value="Chromosome"/>
</dbReference>
<dbReference type="Pfam" id="PF00528">
    <property type="entry name" value="BPD_transp_1"/>
    <property type="match status" value="1"/>
</dbReference>
<feature type="transmembrane region" description="Helical" evidence="7">
    <location>
        <begin position="176"/>
        <end position="194"/>
    </location>
</feature>
<keyword evidence="2 7" id="KW-0813">Transport</keyword>
<feature type="domain" description="ABC transmembrane type-1" evidence="8">
    <location>
        <begin position="97"/>
        <end position="298"/>
    </location>
</feature>
<feature type="transmembrane region" description="Helical" evidence="7">
    <location>
        <begin position="233"/>
        <end position="255"/>
    </location>
</feature>
<dbReference type="NCBIfam" id="NF045471">
    <property type="entry name" value="Opp3B"/>
    <property type="match status" value="1"/>
</dbReference>
<feature type="transmembrane region" description="Helical" evidence="7">
    <location>
        <begin position="103"/>
        <end position="124"/>
    </location>
</feature>
<evidence type="ECO:0000256" key="1">
    <source>
        <dbReference type="ARBA" id="ARBA00004651"/>
    </source>
</evidence>
<dbReference type="Pfam" id="PF19300">
    <property type="entry name" value="BPD_transp_1_N"/>
    <property type="match status" value="1"/>
</dbReference>
<dbReference type="InterPro" id="IPR045621">
    <property type="entry name" value="BPD_transp_1_N"/>
</dbReference>
<dbReference type="STRING" id="491915.Aflv_2132"/>
<dbReference type="CDD" id="cd06261">
    <property type="entry name" value="TM_PBP2"/>
    <property type="match status" value="1"/>
</dbReference>
<evidence type="ECO:0000256" key="6">
    <source>
        <dbReference type="ARBA" id="ARBA00023136"/>
    </source>
</evidence>
<evidence type="ECO:0000313" key="9">
    <source>
        <dbReference type="EMBL" id="ACJ34491.1"/>
    </source>
</evidence>
<keyword evidence="6 7" id="KW-0472">Membrane</keyword>
<gene>
    <name evidence="9" type="primary">oppB</name>
    <name evidence="9" type="ordered locus">Aflv_2132</name>
</gene>
<dbReference type="InterPro" id="IPR000515">
    <property type="entry name" value="MetI-like"/>
</dbReference>
<dbReference type="GO" id="GO:0005886">
    <property type="term" value="C:plasma membrane"/>
    <property type="evidence" value="ECO:0007669"/>
    <property type="project" value="UniProtKB-SubCell"/>
</dbReference>
<dbReference type="AlphaFoldDB" id="B7GLM2"/>
<keyword evidence="4 7" id="KW-0812">Transmembrane</keyword>
<dbReference type="EMBL" id="CP000922">
    <property type="protein sequence ID" value="ACJ34491.1"/>
    <property type="molecule type" value="Genomic_DNA"/>
</dbReference>
<evidence type="ECO:0000256" key="3">
    <source>
        <dbReference type="ARBA" id="ARBA00022475"/>
    </source>
</evidence>
<name>B7GLM2_ANOFW</name>
<comment type="similarity">
    <text evidence="7">Belongs to the binding-protein-dependent transport system permease family.</text>
</comment>
<evidence type="ECO:0000256" key="4">
    <source>
        <dbReference type="ARBA" id="ARBA00022692"/>
    </source>
</evidence>
<feature type="transmembrane region" description="Helical" evidence="7">
    <location>
        <begin position="136"/>
        <end position="156"/>
    </location>
</feature>
<dbReference type="PROSITE" id="PS50928">
    <property type="entry name" value="ABC_TM1"/>
    <property type="match status" value="1"/>
</dbReference>
<dbReference type="PANTHER" id="PTHR43163:SF6">
    <property type="entry name" value="DIPEPTIDE TRANSPORT SYSTEM PERMEASE PROTEIN DPPB-RELATED"/>
    <property type="match status" value="1"/>
</dbReference>
<accession>B7GLM2</accession>
<dbReference type="HOGENOM" id="CLU_036879_0_0_9"/>
<reference evidence="9 10" key="1">
    <citation type="journal article" date="2008" name="Genome Biol.">
        <title>Encapsulated in silica: genome, proteome and physiology of the thermophilic bacterium Anoxybacillus flavithermus WK1.</title>
        <authorList>
            <person name="Saw J.H."/>
            <person name="Mountain B.W."/>
            <person name="Feng L."/>
            <person name="Omelchenko M.V."/>
            <person name="Hou S."/>
            <person name="Saito J.A."/>
            <person name="Stott M.B."/>
            <person name="Li D."/>
            <person name="Zhao G."/>
            <person name="Wu J."/>
            <person name="Galperin M.Y."/>
            <person name="Koonin E.V."/>
            <person name="Makarova K.S."/>
            <person name="Wolf Y.I."/>
            <person name="Rigden D.J."/>
            <person name="Dunfield P.F."/>
            <person name="Wang L."/>
            <person name="Alam M."/>
        </authorList>
    </citation>
    <scope>NUCLEOTIDE SEQUENCE [LARGE SCALE GENOMIC DNA]</scope>
    <source>
        <strain evidence="10">DSM 21510 / WK1</strain>
    </source>
</reference>
<keyword evidence="3" id="KW-1003">Cell membrane</keyword>
<keyword evidence="5 7" id="KW-1133">Transmembrane helix</keyword>
<comment type="subcellular location">
    <subcellularLocation>
        <location evidence="1 7">Cell membrane</location>
        <topology evidence="1 7">Multi-pass membrane protein</topology>
    </subcellularLocation>
</comment>
<feature type="transmembrane region" description="Helical" evidence="7">
    <location>
        <begin position="12"/>
        <end position="30"/>
    </location>
</feature>
<evidence type="ECO:0000256" key="2">
    <source>
        <dbReference type="ARBA" id="ARBA00022448"/>
    </source>
</evidence>
<dbReference type="Gene3D" id="1.10.3720.10">
    <property type="entry name" value="MetI-like"/>
    <property type="match status" value="1"/>
</dbReference>
<dbReference type="eggNOG" id="COG0601">
    <property type="taxonomic scope" value="Bacteria"/>
</dbReference>
<feature type="transmembrane region" description="Helical" evidence="7">
    <location>
        <begin position="275"/>
        <end position="301"/>
    </location>
</feature>
<evidence type="ECO:0000313" key="10">
    <source>
        <dbReference type="Proteomes" id="UP000000742"/>
    </source>
</evidence>
<dbReference type="GO" id="GO:0055085">
    <property type="term" value="P:transmembrane transport"/>
    <property type="evidence" value="ECO:0007669"/>
    <property type="project" value="InterPro"/>
</dbReference>
<dbReference type="InterPro" id="IPR035906">
    <property type="entry name" value="MetI-like_sf"/>
</dbReference>
<evidence type="ECO:0000256" key="7">
    <source>
        <dbReference type="RuleBase" id="RU363032"/>
    </source>
</evidence>
<dbReference type="KEGG" id="afl:Aflv_2132"/>
<organism evidence="9 10">
    <name type="scientific">Anoxybacillus flavithermus (strain DSM 21510 / WK1)</name>
    <dbReference type="NCBI Taxonomy" id="491915"/>
    <lineage>
        <taxon>Bacteria</taxon>
        <taxon>Bacillati</taxon>
        <taxon>Bacillota</taxon>
        <taxon>Bacilli</taxon>
        <taxon>Bacillales</taxon>
        <taxon>Anoxybacillaceae</taxon>
        <taxon>Anoxybacillus</taxon>
    </lineage>
</organism>
<proteinExistence type="inferred from homology"/>
<dbReference type="SUPFAM" id="SSF161098">
    <property type="entry name" value="MetI-like"/>
    <property type="match status" value="1"/>
</dbReference>
<evidence type="ECO:0000259" key="8">
    <source>
        <dbReference type="PROSITE" id="PS50928"/>
    </source>
</evidence>
<evidence type="ECO:0000256" key="5">
    <source>
        <dbReference type="ARBA" id="ARBA00022989"/>
    </source>
</evidence>
<protein>
    <submittedName>
        <fullName evidence="9">ABC-type oligopeptide transport system, permease component</fullName>
    </submittedName>
</protein>